<sequence length="102" mass="11786">MHWFVKTETFSKPFPQVKSYLEAHREWVRCLREKNEGEQQTIVSGYRVDANDRPGGGGLLIFAAESYEAAEKIVREDPLVKNECVDWQLNKWIAETGDISLE</sequence>
<dbReference type="HOGENOM" id="CLU_110355_7_1_1"/>
<gene>
    <name evidence="2" type="ORF">THAPSDRAFT_38861</name>
</gene>
<evidence type="ECO:0000313" key="3">
    <source>
        <dbReference type="Proteomes" id="UP000001449"/>
    </source>
</evidence>
<dbReference type="InterPro" id="IPR005545">
    <property type="entry name" value="YCII"/>
</dbReference>
<dbReference type="EMBL" id="CM000654">
    <property type="protein sequence ID" value="EED87440.1"/>
    <property type="molecule type" value="Genomic_DNA"/>
</dbReference>
<dbReference type="PANTHER" id="PTHR37828">
    <property type="entry name" value="GSR2449 PROTEIN"/>
    <property type="match status" value="1"/>
</dbReference>
<keyword evidence="3" id="KW-1185">Reference proteome</keyword>
<dbReference type="SUPFAM" id="SSF54909">
    <property type="entry name" value="Dimeric alpha+beta barrel"/>
    <property type="match status" value="1"/>
</dbReference>
<dbReference type="eggNOG" id="ENOG502S6RM">
    <property type="taxonomic scope" value="Eukaryota"/>
</dbReference>
<dbReference type="PaxDb" id="35128-Thaps38861"/>
<protein>
    <recommendedName>
        <fullName evidence="1">YCII-related domain-containing protein</fullName>
    </recommendedName>
</protein>
<dbReference type="Proteomes" id="UP000001449">
    <property type="component" value="Chromosome 23"/>
</dbReference>
<dbReference type="PANTHER" id="PTHR37828:SF1">
    <property type="entry name" value="YCII-RELATED DOMAIN-CONTAINING PROTEIN"/>
    <property type="match status" value="1"/>
</dbReference>
<dbReference type="InterPro" id="IPR011008">
    <property type="entry name" value="Dimeric_a/b-barrel"/>
</dbReference>
<evidence type="ECO:0000259" key="1">
    <source>
        <dbReference type="Pfam" id="PF03795"/>
    </source>
</evidence>
<dbReference type="InParanoid" id="B8CG75"/>
<dbReference type="Pfam" id="PF03795">
    <property type="entry name" value="YCII"/>
    <property type="match status" value="1"/>
</dbReference>
<accession>B8CG75</accession>
<dbReference type="GeneID" id="7448868"/>
<feature type="domain" description="YCII-related" evidence="1">
    <location>
        <begin position="18"/>
        <end position="84"/>
    </location>
</feature>
<dbReference type="AlphaFoldDB" id="B8CG75"/>
<evidence type="ECO:0000313" key="2">
    <source>
        <dbReference type="EMBL" id="EED87440.1"/>
    </source>
</evidence>
<reference evidence="2 3" key="1">
    <citation type="journal article" date="2004" name="Science">
        <title>The genome of the diatom Thalassiosira pseudonana: ecology, evolution, and metabolism.</title>
        <authorList>
            <person name="Armbrust E.V."/>
            <person name="Berges J.A."/>
            <person name="Bowler C."/>
            <person name="Green B.R."/>
            <person name="Martinez D."/>
            <person name="Putnam N.H."/>
            <person name="Zhou S."/>
            <person name="Allen A.E."/>
            <person name="Apt K.E."/>
            <person name="Bechner M."/>
            <person name="Brzezinski M.A."/>
            <person name="Chaal B.K."/>
            <person name="Chiovitti A."/>
            <person name="Davis A.K."/>
            <person name="Demarest M.S."/>
            <person name="Detter J.C."/>
            <person name="Glavina T."/>
            <person name="Goodstein D."/>
            <person name="Hadi M.Z."/>
            <person name="Hellsten U."/>
            <person name="Hildebrand M."/>
            <person name="Jenkins B.D."/>
            <person name="Jurka J."/>
            <person name="Kapitonov V.V."/>
            <person name="Kroger N."/>
            <person name="Lau W.W."/>
            <person name="Lane T.W."/>
            <person name="Larimer F.W."/>
            <person name="Lippmeier J.C."/>
            <person name="Lucas S."/>
            <person name="Medina M."/>
            <person name="Montsant A."/>
            <person name="Obornik M."/>
            <person name="Parker M.S."/>
            <person name="Palenik B."/>
            <person name="Pazour G.J."/>
            <person name="Richardson P.M."/>
            <person name="Rynearson T.A."/>
            <person name="Saito M.A."/>
            <person name="Schwartz D.C."/>
            <person name="Thamatrakoln K."/>
            <person name="Valentin K."/>
            <person name="Vardi A."/>
            <person name="Wilkerson F.P."/>
            <person name="Rokhsar D.S."/>
        </authorList>
    </citation>
    <scope>NUCLEOTIDE SEQUENCE [LARGE SCALE GENOMIC DNA]</scope>
    <source>
        <strain evidence="2 3">CCMP1335</strain>
    </source>
</reference>
<name>B8CG75_THAPS</name>
<dbReference type="Gene3D" id="3.30.70.1060">
    <property type="entry name" value="Dimeric alpha+beta barrel"/>
    <property type="match status" value="1"/>
</dbReference>
<reference evidence="2 3" key="2">
    <citation type="journal article" date="2008" name="Nature">
        <title>The Phaeodactylum genome reveals the evolutionary history of diatom genomes.</title>
        <authorList>
            <person name="Bowler C."/>
            <person name="Allen A.E."/>
            <person name="Badger J.H."/>
            <person name="Grimwood J."/>
            <person name="Jabbari K."/>
            <person name="Kuo A."/>
            <person name="Maheswari U."/>
            <person name="Martens C."/>
            <person name="Maumus F."/>
            <person name="Otillar R.P."/>
            <person name="Rayko E."/>
            <person name="Salamov A."/>
            <person name="Vandepoele K."/>
            <person name="Beszteri B."/>
            <person name="Gruber A."/>
            <person name="Heijde M."/>
            <person name="Katinka M."/>
            <person name="Mock T."/>
            <person name="Valentin K."/>
            <person name="Verret F."/>
            <person name="Berges J.A."/>
            <person name="Brownlee C."/>
            <person name="Cadoret J.P."/>
            <person name="Chiovitti A."/>
            <person name="Choi C.J."/>
            <person name="Coesel S."/>
            <person name="De Martino A."/>
            <person name="Detter J.C."/>
            <person name="Durkin C."/>
            <person name="Falciatore A."/>
            <person name="Fournet J."/>
            <person name="Haruta M."/>
            <person name="Huysman M.J."/>
            <person name="Jenkins B.D."/>
            <person name="Jiroutova K."/>
            <person name="Jorgensen R.E."/>
            <person name="Joubert Y."/>
            <person name="Kaplan A."/>
            <person name="Kroger N."/>
            <person name="Kroth P.G."/>
            <person name="La Roche J."/>
            <person name="Lindquist E."/>
            <person name="Lommer M."/>
            <person name="Martin-Jezequel V."/>
            <person name="Lopez P.J."/>
            <person name="Lucas S."/>
            <person name="Mangogna M."/>
            <person name="McGinnis K."/>
            <person name="Medlin L.K."/>
            <person name="Montsant A."/>
            <person name="Oudot-Le Secq M.P."/>
            <person name="Napoli C."/>
            <person name="Obornik M."/>
            <person name="Parker M.S."/>
            <person name="Petit J.L."/>
            <person name="Porcel B.M."/>
            <person name="Poulsen N."/>
            <person name="Robison M."/>
            <person name="Rychlewski L."/>
            <person name="Rynearson T.A."/>
            <person name="Schmutz J."/>
            <person name="Shapiro H."/>
            <person name="Siaut M."/>
            <person name="Stanley M."/>
            <person name="Sussman M.R."/>
            <person name="Taylor A.R."/>
            <person name="Vardi A."/>
            <person name="von Dassow P."/>
            <person name="Vyverman W."/>
            <person name="Willis A."/>
            <person name="Wyrwicz L.S."/>
            <person name="Rokhsar D.S."/>
            <person name="Weissenbach J."/>
            <person name="Armbrust E.V."/>
            <person name="Green B.R."/>
            <person name="Van de Peer Y."/>
            <person name="Grigoriev I.V."/>
        </authorList>
    </citation>
    <scope>NUCLEOTIDE SEQUENCE [LARGE SCALE GENOMIC DNA]</scope>
    <source>
        <strain evidence="2 3">CCMP1335</strain>
    </source>
</reference>
<dbReference type="RefSeq" id="XP_002295136.1">
    <property type="nucleotide sequence ID" value="XM_002295100.1"/>
</dbReference>
<proteinExistence type="predicted"/>
<dbReference type="KEGG" id="tps:THAPSDRAFT_38861"/>
<dbReference type="OMA" id="DQYVPAH"/>
<organism evidence="2 3">
    <name type="scientific">Thalassiosira pseudonana</name>
    <name type="common">Marine diatom</name>
    <name type="synonym">Cyclotella nana</name>
    <dbReference type="NCBI Taxonomy" id="35128"/>
    <lineage>
        <taxon>Eukaryota</taxon>
        <taxon>Sar</taxon>
        <taxon>Stramenopiles</taxon>
        <taxon>Ochrophyta</taxon>
        <taxon>Bacillariophyta</taxon>
        <taxon>Coscinodiscophyceae</taxon>
        <taxon>Thalassiosirophycidae</taxon>
        <taxon>Thalassiosirales</taxon>
        <taxon>Thalassiosiraceae</taxon>
        <taxon>Thalassiosira</taxon>
    </lineage>
</organism>